<evidence type="ECO:0000313" key="2">
    <source>
        <dbReference type="Proteomes" id="UP001234989"/>
    </source>
</evidence>
<accession>A0AAF0PZY7</accession>
<dbReference type="EMBL" id="CP133613">
    <property type="protein sequence ID" value="WMV14128.1"/>
    <property type="molecule type" value="Genomic_DNA"/>
</dbReference>
<gene>
    <name evidence="1" type="ORF">MTR67_007513</name>
</gene>
<proteinExistence type="predicted"/>
<keyword evidence="2" id="KW-1185">Reference proteome</keyword>
<protein>
    <submittedName>
        <fullName evidence="1">Uncharacterized protein</fullName>
    </submittedName>
</protein>
<evidence type="ECO:0000313" key="1">
    <source>
        <dbReference type="EMBL" id="WMV14128.1"/>
    </source>
</evidence>
<organism evidence="1 2">
    <name type="scientific">Solanum verrucosum</name>
    <dbReference type="NCBI Taxonomy" id="315347"/>
    <lineage>
        <taxon>Eukaryota</taxon>
        <taxon>Viridiplantae</taxon>
        <taxon>Streptophyta</taxon>
        <taxon>Embryophyta</taxon>
        <taxon>Tracheophyta</taxon>
        <taxon>Spermatophyta</taxon>
        <taxon>Magnoliopsida</taxon>
        <taxon>eudicotyledons</taxon>
        <taxon>Gunneridae</taxon>
        <taxon>Pentapetalae</taxon>
        <taxon>asterids</taxon>
        <taxon>lamiids</taxon>
        <taxon>Solanales</taxon>
        <taxon>Solanaceae</taxon>
        <taxon>Solanoideae</taxon>
        <taxon>Solaneae</taxon>
        <taxon>Solanum</taxon>
    </lineage>
</organism>
<name>A0AAF0PZY7_SOLVR</name>
<reference evidence="1" key="1">
    <citation type="submission" date="2023-08" db="EMBL/GenBank/DDBJ databases">
        <title>A de novo genome assembly of Solanum verrucosum Schlechtendal, a Mexican diploid species geographically isolated from the other diploid A-genome species in potato relatives.</title>
        <authorList>
            <person name="Hosaka K."/>
        </authorList>
    </citation>
    <scope>NUCLEOTIDE SEQUENCE</scope>
    <source>
        <tissue evidence="1">Young leaves</tissue>
    </source>
</reference>
<dbReference type="AlphaFoldDB" id="A0AAF0PZY7"/>
<sequence>MDFRFLVLQVAFTDTIHGP</sequence>
<dbReference type="Proteomes" id="UP001234989">
    <property type="component" value="Chromosome 2"/>
</dbReference>